<reference evidence="2 3" key="1">
    <citation type="submission" date="2023-07" db="EMBL/GenBank/DDBJ databases">
        <title>Sorghum-associated microbial communities from plants grown in Nebraska, USA.</title>
        <authorList>
            <person name="Schachtman D."/>
        </authorList>
    </citation>
    <scope>NUCLEOTIDE SEQUENCE [LARGE SCALE GENOMIC DNA]</scope>
    <source>
        <strain evidence="2 3">2980</strain>
    </source>
</reference>
<accession>A0ABU1SA54</accession>
<dbReference type="InterPro" id="IPR045155">
    <property type="entry name" value="Beta-lactam_cat"/>
</dbReference>
<keyword evidence="3" id="KW-1185">Reference proteome</keyword>
<organism evidence="2 3">
    <name type="scientific">Microbacterium resistens</name>
    <dbReference type="NCBI Taxonomy" id="156977"/>
    <lineage>
        <taxon>Bacteria</taxon>
        <taxon>Bacillati</taxon>
        <taxon>Actinomycetota</taxon>
        <taxon>Actinomycetes</taxon>
        <taxon>Micrococcales</taxon>
        <taxon>Microbacteriaceae</taxon>
        <taxon>Microbacterium</taxon>
    </lineage>
</organism>
<comment type="caution">
    <text evidence="2">The sequence shown here is derived from an EMBL/GenBank/DDBJ whole genome shotgun (WGS) entry which is preliminary data.</text>
</comment>
<dbReference type="Pfam" id="PF13354">
    <property type="entry name" value="Beta-lactamase2"/>
    <property type="match status" value="1"/>
</dbReference>
<dbReference type="PANTHER" id="PTHR35333:SF3">
    <property type="entry name" value="BETA-LACTAMASE-TYPE TRANSPEPTIDASE FOLD CONTAINING PROTEIN"/>
    <property type="match status" value="1"/>
</dbReference>
<protein>
    <submittedName>
        <fullName evidence="2">Beta-lactamase class A</fullName>
        <ecNumber evidence="2">3.5.2.6</ecNumber>
    </submittedName>
</protein>
<feature type="domain" description="Beta-lactamase class A catalytic" evidence="1">
    <location>
        <begin position="43"/>
        <end position="280"/>
    </location>
</feature>
<dbReference type="InterPro" id="IPR012338">
    <property type="entry name" value="Beta-lactam/transpept-like"/>
</dbReference>
<evidence type="ECO:0000313" key="3">
    <source>
        <dbReference type="Proteomes" id="UP001259347"/>
    </source>
</evidence>
<dbReference type="PANTHER" id="PTHR35333">
    <property type="entry name" value="BETA-LACTAMASE"/>
    <property type="match status" value="1"/>
</dbReference>
<evidence type="ECO:0000313" key="2">
    <source>
        <dbReference type="EMBL" id="MDR6865702.1"/>
    </source>
</evidence>
<dbReference type="SUPFAM" id="SSF56601">
    <property type="entry name" value="beta-lactamase/transpeptidase-like"/>
    <property type="match status" value="1"/>
</dbReference>
<dbReference type="GO" id="GO:0008800">
    <property type="term" value="F:beta-lactamase activity"/>
    <property type="evidence" value="ECO:0007669"/>
    <property type="project" value="UniProtKB-EC"/>
</dbReference>
<name>A0ABU1SA54_9MICO</name>
<keyword evidence="2" id="KW-0378">Hydrolase</keyword>
<dbReference type="Gene3D" id="3.40.710.10">
    <property type="entry name" value="DD-peptidase/beta-lactamase superfamily"/>
    <property type="match status" value="1"/>
</dbReference>
<dbReference type="Proteomes" id="UP001259347">
    <property type="component" value="Unassembled WGS sequence"/>
</dbReference>
<evidence type="ECO:0000259" key="1">
    <source>
        <dbReference type="Pfam" id="PF13354"/>
    </source>
</evidence>
<dbReference type="EC" id="3.5.2.6" evidence="2"/>
<proteinExistence type="predicted"/>
<dbReference type="EMBL" id="JAVDUM010000001">
    <property type="protein sequence ID" value="MDR6865702.1"/>
    <property type="molecule type" value="Genomic_DNA"/>
</dbReference>
<dbReference type="RefSeq" id="WP_310016765.1">
    <property type="nucleotide sequence ID" value="NZ_JAVDUM010000001.1"/>
</dbReference>
<gene>
    <name evidence="2" type="ORF">J2Y69_000284</name>
</gene>
<dbReference type="InterPro" id="IPR000871">
    <property type="entry name" value="Beta-lactam_class-A"/>
</dbReference>
<sequence length="312" mass="32760">MSTGSVTDVTPETDAEAVSAQIADVFAAAGATGHLHAREVGVQGGPEVSVAADEPVVLASVFKILVLTAYARAVEDGTLDPESRGTVTARYRIGGVGTAGFLDDVEVSWRDLATLMMTMSDNAATDVIYHRLGREAVDRVITDLALDRTRLIGCCEDLFATIPGDLGVAPGEDLEAVLARATPETLGSLSMVDPLRTSASTPRDVTTLLNALWTDAAAPPAGAAAAREIMSRQIWPHRLSSGFPSDVQIAAKTGTVPSWRNEAGVVTYPDGRQYAVAVFTRADSFDPRLPSVDASIGEAGFAAVEHLRARTL</sequence>